<dbReference type="PROSITE" id="PS00154">
    <property type="entry name" value="ATPASE_E1_E2"/>
    <property type="match status" value="1"/>
</dbReference>
<dbReference type="Pfam" id="PF08282">
    <property type="entry name" value="Hydrolase_3"/>
    <property type="match status" value="1"/>
</dbReference>
<dbReference type="GO" id="GO:0012505">
    <property type="term" value="C:endomembrane system"/>
    <property type="evidence" value="ECO:0007669"/>
    <property type="project" value="UniProtKB-SubCell"/>
</dbReference>
<reference evidence="10" key="1">
    <citation type="submission" date="2022-11" db="UniProtKB">
        <authorList>
            <consortium name="WormBaseParasite"/>
        </authorList>
    </citation>
    <scope>IDENTIFICATION</scope>
</reference>
<accession>A0A914S747</accession>
<comment type="subcellular location">
    <subcellularLocation>
        <location evidence="1">Endomembrane system</location>
        <topology evidence="1">Multi-pass membrane protein</topology>
    </subcellularLocation>
</comment>
<protein>
    <submittedName>
        <fullName evidence="10">Cation-transporting P-type ATPase C-terminal domain-containing protein</fullName>
    </submittedName>
</protein>
<sequence length="721" mass="79705">MLPFCADVKADGLTEGSNGGGSLSQKQVLAYNLRKKIRIFHYQERCIYTFFGGEITICDKDRMTTFTGSFVAGCTVLILVVRFSISRYVIEEKAFSLADFQHFINFLIIGVTVLVVAVPEGLPLAVTLSLAYSVKKMMLDNNLVRHLDACETMGNATSICSDKTGTLTTNRMTVVQSYINECLWEGYTQLVIPSKQPGGQLTQLGNKTECALLGFVYTFNSVRKSMSTVIELKETPRGGYRERLVSNVIEPMASDGLRTICLAYKDYVPGGNVKENEVAYAGEIDWDNEDAIVNDLTAIAIVGIQDPRAGITVRMVTGDNINTARSIATSCGILRPGEDFIALEGKDFNARIRNEKGEVSQEKLDLIWPKLRVLARAQPTDKYTLVKGIIDKVVAVTGDGTNDGPALKKADVGFAMGIAGTDVAKEASDIILTDDNFTSIVKAVMWGRNVYDSIAKFLQFQLTVNVVAVVVAFVGACAIQDTPLKAVQMLWVNLIMDTLASLALATEMPTEELLKRKPYGRTSPLISRTMSKNILGHAFYQLLILFALIFAGERFFEIESGRWAPLHSPPSEHFTIVFNTFVMMTLFNEINARKIHGERNIFHGLFSNPIYYVIWISTMVAQVFIVQFGGRWFSTAALNLEQWLWCLAFGVGVLLWGQIVTTIPTSGLPKNLTIGGGDVTSTENILSGEYADPETHERRSGQILWIRDASMRGVFIFTQRS</sequence>
<dbReference type="PRINTS" id="PR00119">
    <property type="entry name" value="CATATPASE"/>
</dbReference>
<keyword evidence="2 7" id="KW-0812">Transmembrane</keyword>
<dbReference type="InterPro" id="IPR036412">
    <property type="entry name" value="HAD-like_sf"/>
</dbReference>
<dbReference type="Gene3D" id="1.20.1110.10">
    <property type="entry name" value="Calcium-transporting ATPase, transmembrane domain"/>
    <property type="match status" value="2"/>
</dbReference>
<dbReference type="SUPFAM" id="SSF56784">
    <property type="entry name" value="HAD-like"/>
    <property type="match status" value="1"/>
</dbReference>
<dbReference type="WBParaSite" id="PEQ_0001002601-mRNA-1">
    <property type="protein sequence ID" value="PEQ_0001002601-mRNA-1"/>
    <property type="gene ID" value="PEQ_0001002601"/>
</dbReference>
<feature type="transmembrane region" description="Helical" evidence="7">
    <location>
        <begin position="534"/>
        <end position="552"/>
    </location>
</feature>
<feature type="transmembrane region" description="Helical" evidence="7">
    <location>
        <begin position="610"/>
        <end position="630"/>
    </location>
</feature>
<dbReference type="AlphaFoldDB" id="A0A914S747"/>
<dbReference type="InterPro" id="IPR006068">
    <property type="entry name" value="ATPase_P-typ_cation-transptr_C"/>
</dbReference>
<feature type="transmembrane region" description="Helical" evidence="7">
    <location>
        <begin position="642"/>
        <end position="663"/>
    </location>
</feature>
<feature type="transmembrane region" description="Helical" evidence="7">
    <location>
        <begin position="70"/>
        <end position="90"/>
    </location>
</feature>
<dbReference type="GO" id="GO:0005388">
    <property type="term" value="F:P-type calcium transporter activity"/>
    <property type="evidence" value="ECO:0007669"/>
    <property type="project" value="TreeGrafter"/>
</dbReference>
<evidence type="ECO:0000256" key="4">
    <source>
        <dbReference type="ARBA" id="ARBA00022842"/>
    </source>
</evidence>
<evidence type="ECO:0000256" key="1">
    <source>
        <dbReference type="ARBA" id="ARBA00004127"/>
    </source>
</evidence>
<dbReference type="Pfam" id="PF00689">
    <property type="entry name" value="Cation_ATPase_C"/>
    <property type="match status" value="1"/>
</dbReference>
<evidence type="ECO:0000256" key="2">
    <source>
        <dbReference type="ARBA" id="ARBA00022692"/>
    </source>
</evidence>
<dbReference type="InterPro" id="IPR018303">
    <property type="entry name" value="ATPase_P-typ_P_site"/>
</dbReference>
<keyword evidence="4" id="KW-0460">Magnesium</keyword>
<evidence type="ECO:0000256" key="3">
    <source>
        <dbReference type="ARBA" id="ARBA00022723"/>
    </source>
</evidence>
<evidence type="ECO:0000313" key="10">
    <source>
        <dbReference type="WBParaSite" id="PEQ_0001002601-mRNA-1"/>
    </source>
</evidence>
<keyword evidence="9" id="KW-1185">Reference proteome</keyword>
<dbReference type="GO" id="GO:0005886">
    <property type="term" value="C:plasma membrane"/>
    <property type="evidence" value="ECO:0007669"/>
    <property type="project" value="TreeGrafter"/>
</dbReference>
<proteinExistence type="predicted"/>
<dbReference type="SUPFAM" id="SSF81665">
    <property type="entry name" value="Calcium ATPase, transmembrane domain M"/>
    <property type="match status" value="1"/>
</dbReference>
<dbReference type="Proteomes" id="UP000887564">
    <property type="component" value="Unplaced"/>
</dbReference>
<dbReference type="PANTHER" id="PTHR24093:SF369">
    <property type="entry name" value="CALCIUM-TRANSPORTING ATPASE"/>
    <property type="match status" value="1"/>
</dbReference>
<feature type="domain" description="Cation-transporting P-type ATPase C-terminal" evidence="8">
    <location>
        <begin position="482"/>
        <end position="661"/>
    </location>
</feature>
<dbReference type="Gene3D" id="3.40.1110.10">
    <property type="entry name" value="Calcium-transporting ATPase, cytoplasmic domain N"/>
    <property type="match status" value="1"/>
</dbReference>
<dbReference type="GO" id="GO:0016887">
    <property type="term" value="F:ATP hydrolysis activity"/>
    <property type="evidence" value="ECO:0007669"/>
    <property type="project" value="InterPro"/>
</dbReference>
<dbReference type="NCBIfam" id="TIGR01494">
    <property type="entry name" value="ATPase_P-type"/>
    <property type="match status" value="2"/>
</dbReference>
<name>A0A914S747_PAREQ</name>
<evidence type="ECO:0000313" key="9">
    <source>
        <dbReference type="Proteomes" id="UP000887564"/>
    </source>
</evidence>
<evidence type="ECO:0000259" key="8">
    <source>
        <dbReference type="Pfam" id="PF00689"/>
    </source>
</evidence>
<dbReference type="InterPro" id="IPR023299">
    <property type="entry name" value="ATPase_P-typ_cyto_dom_N"/>
</dbReference>
<organism evidence="9 10">
    <name type="scientific">Parascaris equorum</name>
    <name type="common">Equine roundworm</name>
    <dbReference type="NCBI Taxonomy" id="6256"/>
    <lineage>
        <taxon>Eukaryota</taxon>
        <taxon>Metazoa</taxon>
        <taxon>Ecdysozoa</taxon>
        <taxon>Nematoda</taxon>
        <taxon>Chromadorea</taxon>
        <taxon>Rhabditida</taxon>
        <taxon>Spirurina</taxon>
        <taxon>Ascaridomorpha</taxon>
        <taxon>Ascaridoidea</taxon>
        <taxon>Ascarididae</taxon>
        <taxon>Parascaris</taxon>
    </lineage>
</organism>
<evidence type="ECO:0000256" key="6">
    <source>
        <dbReference type="ARBA" id="ARBA00023136"/>
    </source>
</evidence>
<keyword evidence="6 7" id="KW-0472">Membrane</keyword>
<feature type="transmembrane region" description="Helical" evidence="7">
    <location>
        <begin position="102"/>
        <end position="132"/>
    </location>
</feature>
<dbReference type="InterPro" id="IPR023298">
    <property type="entry name" value="ATPase_P-typ_TM_dom_sf"/>
</dbReference>
<keyword evidence="5 7" id="KW-1133">Transmembrane helix</keyword>
<dbReference type="GO" id="GO:0046872">
    <property type="term" value="F:metal ion binding"/>
    <property type="evidence" value="ECO:0007669"/>
    <property type="project" value="UniProtKB-KW"/>
</dbReference>
<keyword evidence="3" id="KW-0479">Metal-binding</keyword>
<dbReference type="InterPro" id="IPR001757">
    <property type="entry name" value="P_typ_ATPase"/>
</dbReference>
<dbReference type="PRINTS" id="PR00120">
    <property type="entry name" value="HATPASE"/>
</dbReference>
<evidence type="ECO:0000256" key="7">
    <source>
        <dbReference type="SAM" id="Phobius"/>
    </source>
</evidence>
<dbReference type="FunFam" id="1.20.1110.10:FF:000001">
    <property type="entry name" value="Calcium-transporting ATPase"/>
    <property type="match status" value="1"/>
</dbReference>
<dbReference type="GO" id="GO:0005524">
    <property type="term" value="F:ATP binding"/>
    <property type="evidence" value="ECO:0007669"/>
    <property type="project" value="InterPro"/>
</dbReference>
<dbReference type="Pfam" id="PF13246">
    <property type="entry name" value="Cation_ATPase"/>
    <property type="match status" value="1"/>
</dbReference>
<feature type="transmembrane region" description="Helical" evidence="7">
    <location>
        <begin position="572"/>
        <end position="590"/>
    </location>
</feature>
<evidence type="ECO:0000256" key="5">
    <source>
        <dbReference type="ARBA" id="ARBA00022989"/>
    </source>
</evidence>
<feature type="transmembrane region" description="Helical" evidence="7">
    <location>
        <begin position="457"/>
        <end position="476"/>
    </location>
</feature>
<dbReference type="PANTHER" id="PTHR24093">
    <property type="entry name" value="CATION TRANSPORTING ATPASE"/>
    <property type="match status" value="1"/>
</dbReference>
<dbReference type="GO" id="GO:0051480">
    <property type="term" value="P:regulation of cytosolic calcium ion concentration"/>
    <property type="evidence" value="ECO:0007669"/>
    <property type="project" value="TreeGrafter"/>
</dbReference>